<reference evidence="1" key="1">
    <citation type="submission" date="2019-08" db="EMBL/GenBank/DDBJ databases">
        <authorList>
            <person name="Kucharzyk K."/>
            <person name="Murdoch R.W."/>
            <person name="Higgins S."/>
            <person name="Loffler F."/>
        </authorList>
    </citation>
    <scope>NUCLEOTIDE SEQUENCE</scope>
</reference>
<dbReference type="AlphaFoldDB" id="A0A645B7U1"/>
<name>A0A645B7U1_9ZZZZ</name>
<comment type="caution">
    <text evidence="1">The sequence shown here is derived from an EMBL/GenBank/DDBJ whole genome shotgun (WGS) entry which is preliminary data.</text>
</comment>
<protein>
    <recommendedName>
        <fullName evidence="2">Apea-like HEPN domain-containing protein</fullName>
    </recommendedName>
</protein>
<evidence type="ECO:0000313" key="1">
    <source>
        <dbReference type="EMBL" id="MPM60671.1"/>
    </source>
</evidence>
<evidence type="ECO:0008006" key="2">
    <source>
        <dbReference type="Google" id="ProtNLM"/>
    </source>
</evidence>
<proteinExistence type="predicted"/>
<sequence length="451" mass="51280">MLSGELVYKQIKYHFTYENNELRMDAIESGGFSFFSHFANDHGLHLEEEYLLGECFSTGNKVVFVPKYDSFSASNDTMIVAIKHVIQFNRDIETIYAICIEAIELDYIYNVNRSISYSFSDGMSVENIGIHSQDETTINCGEIRVDSIAVQCIFKIIQRLRLGPVKEPIQLSSCIELVFTPTSDYKFIISLCYYIRGLLRFLCYRRNISISSVILYSDSTGIAHQCGDLIFGSGPQEAETQKVIKDRYIPFDYLHPHISEILQDIIDGQLYLAHLPATAAQGKEITNASFLMTAAAFEAEFSRLYPDGLPSSESRIRAQTAAEASIQNLIETTQGKEKDIYKFLKKMIRTDATKEKVALAARDYGDVADIFGKHLFALNHREFEYSTIGQRVFDQRNIFAHGKRSDFIPGAFLDVMYLEYLIYGMQLSKYGIEKLNIQKAINKLFGKNLAL</sequence>
<organism evidence="1">
    <name type="scientific">bioreactor metagenome</name>
    <dbReference type="NCBI Taxonomy" id="1076179"/>
    <lineage>
        <taxon>unclassified sequences</taxon>
        <taxon>metagenomes</taxon>
        <taxon>ecological metagenomes</taxon>
    </lineage>
</organism>
<gene>
    <name evidence="1" type="ORF">SDC9_107523</name>
</gene>
<accession>A0A645B7U1</accession>
<dbReference type="EMBL" id="VSSQ01017919">
    <property type="protein sequence ID" value="MPM60671.1"/>
    <property type="molecule type" value="Genomic_DNA"/>
</dbReference>